<accession>A0A6A6QM18</accession>
<evidence type="ECO:0000313" key="3">
    <source>
        <dbReference type="Proteomes" id="UP000799750"/>
    </source>
</evidence>
<dbReference type="AlphaFoldDB" id="A0A6A6QM18"/>
<keyword evidence="3" id="KW-1185">Reference proteome</keyword>
<sequence>MVGPSRQAAASTFTLPQPAPSVVLHLSGSSLCCTGIPLSCPSSAPEGQQRNPGASSQASAVRPARATHQRALLSPSEHSSTPRCLPISPSVTAALHLPLSRAVPTRLACCASLKTPPSYAPHPRHPSNHHPPPSILSKTLHLFAVSSACLFSLSALLPLV</sequence>
<reference evidence="2" key="1">
    <citation type="journal article" date="2020" name="Stud. Mycol.">
        <title>101 Dothideomycetes genomes: a test case for predicting lifestyles and emergence of pathogens.</title>
        <authorList>
            <person name="Haridas S."/>
            <person name="Albert R."/>
            <person name="Binder M."/>
            <person name="Bloem J."/>
            <person name="Labutti K."/>
            <person name="Salamov A."/>
            <person name="Andreopoulos B."/>
            <person name="Baker S."/>
            <person name="Barry K."/>
            <person name="Bills G."/>
            <person name="Bluhm B."/>
            <person name="Cannon C."/>
            <person name="Castanera R."/>
            <person name="Culley D."/>
            <person name="Daum C."/>
            <person name="Ezra D."/>
            <person name="Gonzalez J."/>
            <person name="Henrissat B."/>
            <person name="Kuo A."/>
            <person name="Liang C."/>
            <person name="Lipzen A."/>
            <person name="Lutzoni F."/>
            <person name="Magnuson J."/>
            <person name="Mondo S."/>
            <person name="Nolan M."/>
            <person name="Ohm R."/>
            <person name="Pangilinan J."/>
            <person name="Park H.-J."/>
            <person name="Ramirez L."/>
            <person name="Alfaro M."/>
            <person name="Sun H."/>
            <person name="Tritt A."/>
            <person name="Yoshinaga Y."/>
            <person name="Zwiers L.-H."/>
            <person name="Turgeon B."/>
            <person name="Goodwin S."/>
            <person name="Spatafora J."/>
            <person name="Crous P."/>
            <person name="Grigoriev I."/>
        </authorList>
    </citation>
    <scope>NUCLEOTIDE SEQUENCE</scope>
    <source>
        <strain evidence="2">CBS 269.34</strain>
    </source>
</reference>
<feature type="region of interest" description="Disordered" evidence="1">
    <location>
        <begin position="43"/>
        <end position="84"/>
    </location>
</feature>
<name>A0A6A6QM18_9PEZI</name>
<protein>
    <submittedName>
        <fullName evidence="2">Uncharacterized protein</fullName>
    </submittedName>
</protein>
<evidence type="ECO:0000313" key="2">
    <source>
        <dbReference type="EMBL" id="KAF2492773.1"/>
    </source>
</evidence>
<dbReference type="EMBL" id="MU004193">
    <property type="protein sequence ID" value="KAF2492773.1"/>
    <property type="molecule type" value="Genomic_DNA"/>
</dbReference>
<evidence type="ECO:0000256" key="1">
    <source>
        <dbReference type="SAM" id="MobiDB-lite"/>
    </source>
</evidence>
<dbReference type="Proteomes" id="UP000799750">
    <property type="component" value="Unassembled WGS sequence"/>
</dbReference>
<organism evidence="2 3">
    <name type="scientific">Lophium mytilinum</name>
    <dbReference type="NCBI Taxonomy" id="390894"/>
    <lineage>
        <taxon>Eukaryota</taxon>
        <taxon>Fungi</taxon>
        <taxon>Dikarya</taxon>
        <taxon>Ascomycota</taxon>
        <taxon>Pezizomycotina</taxon>
        <taxon>Dothideomycetes</taxon>
        <taxon>Pleosporomycetidae</taxon>
        <taxon>Mytilinidiales</taxon>
        <taxon>Mytilinidiaceae</taxon>
        <taxon>Lophium</taxon>
    </lineage>
</organism>
<feature type="compositionally biased region" description="Polar residues" evidence="1">
    <location>
        <begin position="43"/>
        <end position="59"/>
    </location>
</feature>
<gene>
    <name evidence="2" type="ORF">BU16DRAFT_90385</name>
</gene>
<proteinExistence type="predicted"/>